<evidence type="ECO:0000313" key="3">
    <source>
        <dbReference type="EMBL" id="GIM65453.1"/>
    </source>
</evidence>
<dbReference type="InterPro" id="IPR002109">
    <property type="entry name" value="Glutaredoxin"/>
</dbReference>
<keyword evidence="4" id="KW-1185">Reference proteome</keyword>
<dbReference type="Gene3D" id="3.40.30.10">
    <property type="entry name" value="Glutaredoxin"/>
    <property type="match status" value="1"/>
</dbReference>
<evidence type="ECO:0000256" key="1">
    <source>
        <dbReference type="SAM" id="Phobius"/>
    </source>
</evidence>
<feature type="transmembrane region" description="Helical" evidence="1">
    <location>
        <begin position="12"/>
        <end position="31"/>
    </location>
</feature>
<proteinExistence type="predicted"/>
<keyword evidence="1" id="KW-0472">Membrane</keyword>
<comment type="caution">
    <text evidence="3">The sequence shown here is derived from an EMBL/GenBank/DDBJ whole genome shotgun (WGS) entry which is preliminary data.</text>
</comment>
<dbReference type="Pfam" id="PF00462">
    <property type="entry name" value="Glutaredoxin"/>
    <property type="match status" value="1"/>
</dbReference>
<evidence type="ECO:0000259" key="2">
    <source>
        <dbReference type="Pfam" id="PF00462"/>
    </source>
</evidence>
<dbReference type="EMBL" id="BOQL01000017">
    <property type="protein sequence ID" value="GIM65453.1"/>
    <property type="molecule type" value="Genomic_DNA"/>
</dbReference>
<dbReference type="Proteomes" id="UP000681340">
    <property type="component" value="Unassembled WGS sequence"/>
</dbReference>
<dbReference type="AlphaFoldDB" id="A0A919S5Y0"/>
<protein>
    <submittedName>
        <fullName evidence="3">Membrane protein</fullName>
    </submittedName>
</protein>
<sequence>MLGALLWAVGRSVFVFLAFALLAAFVSPLIFPRSIPAAEAQRRSAADGRAIVYWRPGCPFCMRLRTVLGVTSRRAYWVDIWKDPEGAAAVRAVADGNETVPTVILAGTPHVNPDPLWLRKRLRAG</sequence>
<feature type="domain" description="Glutaredoxin" evidence="2">
    <location>
        <begin position="51"/>
        <end position="108"/>
    </location>
</feature>
<name>A0A919S5Y0_9ACTN</name>
<accession>A0A919S5Y0</accession>
<gene>
    <name evidence="3" type="ORF">Aau02nite_17210</name>
</gene>
<dbReference type="SUPFAM" id="SSF52833">
    <property type="entry name" value="Thioredoxin-like"/>
    <property type="match status" value="1"/>
</dbReference>
<dbReference type="InterPro" id="IPR036249">
    <property type="entry name" value="Thioredoxin-like_sf"/>
</dbReference>
<evidence type="ECO:0000313" key="4">
    <source>
        <dbReference type="Proteomes" id="UP000681340"/>
    </source>
</evidence>
<reference evidence="3" key="1">
    <citation type="submission" date="2021-03" db="EMBL/GenBank/DDBJ databases">
        <title>Whole genome shotgun sequence of Actinoplanes auranticolor NBRC 12245.</title>
        <authorList>
            <person name="Komaki H."/>
            <person name="Tamura T."/>
        </authorList>
    </citation>
    <scope>NUCLEOTIDE SEQUENCE</scope>
    <source>
        <strain evidence="3">NBRC 12245</strain>
    </source>
</reference>
<keyword evidence="1" id="KW-1133">Transmembrane helix</keyword>
<dbReference type="PROSITE" id="PS51354">
    <property type="entry name" value="GLUTAREDOXIN_2"/>
    <property type="match status" value="1"/>
</dbReference>
<keyword evidence="1" id="KW-0812">Transmembrane</keyword>
<organism evidence="3 4">
    <name type="scientific">Actinoplanes auranticolor</name>
    <dbReference type="NCBI Taxonomy" id="47988"/>
    <lineage>
        <taxon>Bacteria</taxon>
        <taxon>Bacillati</taxon>
        <taxon>Actinomycetota</taxon>
        <taxon>Actinomycetes</taxon>
        <taxon>Micromonosporales</taxon>
        <taxon>Micromonosporaceae</taxon>
        <taxon>Actinoplanes</taxon>
    </lineage>
</organism>